<dbReference type="Proteomes" id="UP000009026">
    <property type="component" value="Chromosome"/>
</dbReference>
<evidence type="ECO:0000313" key="3">
    <source>
        <dbReference type="EMBL" id="AKQ63988.1"/>
    </source>
</evidence>
<sequence length="320" mass="33417">MSSLSKSFKKAVKKVKKTAKQAGNTVANTANQAAGAVTGTAGTVSNQVSREAEQLAREVDAITRDTAKLAEQAYAESLAAGEAAWNEVVELSTRFLTDALSDVAEALAEDVYRKYLPLIEDMAETGYALLTNPTRHQEVDFLVGQSSQKKKDEDTRKTVSSLSQDESVQRTGNNARSRGLGTLSIGSGGSGTFGAGVEGSVGVAFDHPAQTQLRGFFGIGGVAGITQGVSMNFQFGAWADMPSKLAGPVLAVSLGAGAGKFCGGTQVIFKMPVTEKEWTAFATTGRLDLAGLVVCLGAELSNFSKDGVSATVSCGYTWVY</sequence>
<gene>
    <name evidence="3" type="ORF">A176_000900</name>
</gene>
<evidence type="ECO:0000313" key="4">
    <source>
        <dbReference type="Proteomes" id="UP000009026"/>
    </source>
</evidence>
<evidence type="ECO:0000256" key="1">
    <source>
        <dbReference type="SAM" id="Coils"/>
    </source>
</evidence>
<feature type="coiled-coil region" evidence="1">
    <location>
        <begin position="45"/>
        <end position="72"/>
    </location>
</feature>
<reference evidence="3 4" key="1">
    <citation type="journal article" date="2016" name="PLoS ONE">
        <title>Complete Genome Sequence and Comparative Genomics of a Novel Myxobacterium Myxococcus hansupus.</title>
        <authorList>
            <person name="Sharma G."/>
            <person name="Narwani T."/>
            <person name="Subramanian S."/>
        </authorList>
    </citation>
    <scope>NUCLEOTIDE SEQUENCE [LARGE SCALE GENOMIC DNA]</scope>
    <source>
        <strain evidence="4">mixupus</strain>
    </source>
</reference>
<protein>
    <submittedName>
        <fullName evidence="3">Uncharacterized protein</fullName>
    </submittedName>
</protein>
<dbReference type="EMBL" id="CP012109">
    <property type="protein sequence ID" value="AKQ63988.1"/>
    <property type="molecule type" value="Genomic_DNA"/>
</dbReference>
<organism evidence="3 4">
    <name type="scientific">Pseudomyxococcus hansupus</name>
    <dbReference type="NCBI Taxonomy" id="1297742"/>
    <lineage>
        <taxon>Bacteria</taxon>
        <taxon>Pseudomonadati</taxon>
        <taxon>Myxococcota</taxon>
        <taxon>Myxococcia</taxon>
        <taxon>Myxococcales</taxon>
        <taxon>Cystobacterineae</taxon>
        <taxon>Myxococcaceae</taxon>
        <taxon>Pseudomyxococcus</taxon>
    </lineage>
</organism>
<dbReference type="STRING" id="1297742.A176_000900"/>
<feature type="region of interest" description="Disordered" evidence="2">
    <location>
        <begin position="143"/>
        <end position="183"/>
    </location>
</feature>
<dbReference type="KEGG" id="mym:A176_000900"/>
<proteinExistence type="predicted"/>
<feature type="compositionally biased region" description="Polar residues" evidence="2">
    <location>
        <begin position="158"/>
        <end position="176"/>
    </location>
</feature>
<accession>A0A0H4WR14</accession>
<dbReference type="RefSeq" id="WP_002635827.1">
    <property type="nucleotide sequence ID" value="NZ_CP012109.1"/>
</dbReference>
<dbReference type="AlphaFoldDB" id="A0A0H4WR14"/>
<evidence type="ECO:0000256" key="2">
    <source>
        <dbReference type="SAM" id="MobiDB-lite"/>
    </source>
</evidence>
<dbReference type="OrthoDB" id="5524937at2"/>
<keyword evidence="1" id="KW-0175">Coiled coil</keyword>
<keyword evidence="4" id="KW-1185">Reference proteome</keyword>
<dbReference type="PATRIC" id="fig|1297742.4.peg.916"/>
<name>A0A0H4WR14_9BACT</name>